<organism evidence="2 3">
    <name type="scientific">Rhynchosporium secalis</name>
    <name type="common">Barley scald fungus</name>
    <dbReference type="NCBI Taxonomy" id="38038"/>
    <lineage>
        <taxon>Eukaryota</taxon>
        <taxon>Fungi</taxon>
        <taxon>Dikarya</taxon>
        <taxon>Ascomycota</taxon>
        <taxon>Pezizomycotina</taxon>
        <taxon>Leotiomycetes</taxon>
        <taxon>Helotiales</taxon>
        <taxon>Ploettnerulaceae</taxon>
        <taxon>Rhynchosporium</taxon>
    </lineage>
</organism>
<keyword evidence="3" id="KW-1185">Reference proteome</keyword>
<protein>
    <submittedName>
        <fullName evidence="2">Uncharacterized protein</fullName>
    </submittedName>
</protein>
<sequence>MSNRNVENDPRLSHKIEKIVQDISVSGRSQKFKMQPSISPHAGAKSRRVSEGWLALGGRAHPIKVRGVNLAVTEASIKQVAQKLLGASQYDLTAKYIFGFLLVAFLACLGGLGWSSHRSE</sequence>
<keyword evidence="1" id="KW-0472">Membrane</keyword>
<evidence type="ECO:0000256" key="1">
    <source>
        <dbReference type="SAM" id="Phobius"/>
    </source>
</evidence>
<reference evidence="3" key="1">
    <citation type="submission" date="2016-03" db="EMBL/GenBank/DDBJ databases">
        <authorList>
            <person name="Guldener U."/>
        </authorList>
    </citation>
    <scope>NUCLEOTIDE SEQUENCE [LARGE SCALE GENOMIC DNA]</scope>
</reference>
<dbReference type="Proteomes" id="UP000177625">
    <property type="component" value="Unassembled WGS sequence"/>
</dbReference>
<accession>A0A1E1M4S3</accession>
<keyword evidence="1" id="KW-0812">Transmembrane</keyword>
<evidence type="ECO:0000313" key="2">
    <source>
        <dbReference type="EMBL" id="CZT43585.1"/>
    </source>
</evidence>
<evidence type="ECO:0000313" key="3">
    <source>
        <dbReference type="Proteomes" id="UP000177625"/>
    </source>
</evidence>
<keyword evidence="1" id="KW-1133">Transmembrane helix</keyword>
<dbReference type="EMBL" id="FJVC01000139">
    <property type="protein sequence ID" value="CZT43585.1"/>
    <property type="molecule type" value="Genomic_DNA"/>
</dbReference>
<gene>
    <name evidence="2" type="ORF">RSE6_03647</name>
</gene>
<feature type="transmembrane region" description="Helical" evidence="1">
    <location>
        <begin position="96"/>
        <end position="114"/>
    </location>
</feature>
<proteinExistence type="predicted"/>
<dbReference type="AlphaFoldDB" id="A0A1E1M4S3"/>
<name>A0A1E1M4S3_RHYSE</name>